<keyword evidence="1" id="KW-0812">Transmembrane</keyword>
<keyword evidence="1" id="KW-0472">Membrane</keyword>
<dbReference type="EMBL" id="CAQQ02188967">
    <property type="status" value="NOT_ANNOTATED_CDS"/>
    <property type="molecule type" value="Genomic_DNA"/>
</dbReference>
<accession>T1H3B7</accession>
<dbReference type="EnsemblMetazoa" id="MESCA010739-RA">
    <property type="protein sequence ID" value="MESCA010739-PA"/>
    <property type="gene ID" value="MESCA010739"/>
</dbReference>
<keyword evidence="1" id="KW-1133">Transmembrane helix</keyword>
<evidence type="ECO:0000313" key="3">
    <source>
        <dbReference type="Proteomes" id="UP000015102"/>
    </source>
</evidence>
<protein>
    <submittedName>
        <fullName evidence="2">Uncharacterized protein</fullName>
    </submittedName>
</protein>
<dbReference type="HOGENOM" id="CLU_2533979_0_0_1"/>
<dbReference type="AlphaFoldDB" id="T1H3B7"/>
<evidence type="ECO:0000313" key="2">
    <source>
        <dbReference type="EnsemblMetazoa" id="MESCA010739-PA"/>
    </source>
</evidence>
<keyword evidence="3" id="KW-1185">Reference proteome</keyword>
<proteinExistence type="predicted"/>
<organism evidence="2 3">
    <name type="scientific">Megaselia scalaris</name>
    <name type="common">Humpbacked fly</name>
    <name type="synonym">Phora scalaris</name>
    <dbReference type="NCBI Taxonomy" id="36166"/>
    <lineage>
        <taxon>Eukaryota</taxon>
        <taxon>Metazoa</taxon>
        <taxon>Ecdysozoa</taxon>
        <taxon>Arthropoda</taxon>
        <taxon>Hexapoda</taxon>
        <taxon>Insecta</taxon>
        <taxon>Pterygota</taxon>
        <taxon>Neoptera</taxon>
        <taxon>Endopterygota</taxon>
        <taxon>Diptera</taxon>
        <taxon>Brachycera</taxon>
        <taxon>Muscomorpha</taxon>
        <taxon>Platypezoidea</taxon>
        <taxon>Phoridae</taxon>
        <taxon>Megaseliini</taxon>
        <taxon>Megaselia</taxon>
    </lineage>
</organism>
<reference evidence="3" key="1">
    <citation type="submission" date="2013-02" db="EMBL/GenBank/DDBJ databases">
        <authorList>
            <person name="Hughes D."/>
        </authorList>
    </citation>
    <scope>NUCLEOTIDE SEQUENCE</scope>
    <source>
        <strain>Durham</strain>
        <strain evidence="3">NC isolate 2 -- Noor lab</strain>
    </source>
</reference>
<dbReference type="Proteomes" id="UP000015102">
    <property type="component" value="Unassembled WGS sequence"/>
</dbReference>
<name>T1H3B7_MEGSC</name>
<evidence type="ECO:0000256" key="1">
    <source>
        <dbReference type="SAM" id="Phobius"/>
    </source>
</evidence>
<sequence>LVLGIEIWKAFTIDRLIAICNWINSLVAYCNLCSSSHFYASFRNKPLHHHSNCLCYLYILYLCGEFLKITLLILIDMRLQKSYL</sequence>
<reference evidence="2" key="2">
    <citation type="submission" date="2015-06" db="UniProtKB">
        <authorList>
            <consortium name="EnsemblMetazoa"/>
        </authorList>
    </citation>
    <scope>IDENTIFICATION</scope>
</reference>
<feature type="transmembrane region" description="Helical" evidence="1">
    <location>
        <begin position="56"/>
        <end position="75"/>
    </location>
</feature>